<evidence type="ECO:0000256" key="1">
    <source>
        <dbReference type="ARBA" id="ARBA00022574"/>
    </source>
</evidence>
<dbReference type="PROSITE" id="PS50294">
    <property type="entry name" value="WD_REPEATS_REGION"/>
    <property type="match status" value="3"/>
</dbReference>
<dbReference type="InterPro" id="IPR001680">
    <property type="entry name" value="WD40_rpt"/>
</dbReference>
<dbReference type="PROSITE" id="PS50082">
    <property type="entry name" value="WD_REPEATS_2"/>
    <property type="match status" value="3"/>
</dbReference>
<feature type="repeat" description="WD" evidence="3">
    <location>
        <begin position="38"/>
        <end position="70"/>
    </location>
</feature>
<evidence type="ECO:0000313" key="5">
    <source>
        <dbReference type="Proteomes" id="UP000217507"/>
    </source>
</evidence>
<dbReference type="SMART" id="SM00320">
    <property type="entry name" value="WD40"/>
    <property type="match status" value="3"/>
</dbReference>
<dbReference type="PANTHER" id="PTHR19879">
    <property type="entry name" value="TRANSCRIPTION INITIATION FACTOR TFIID"/>
    <property type="match status" value="1"/>
</dbReference>
<dbReference type="PANTHER" id="PTHR19879:SF9">
    <property type="entry name" value="TRANSCRIPTION INITIATION FACTOR TFIID SUBUNIT 5"/>
    <property type="match status" value="1"/>
</dbReference>
<accession>A0A1Z4KKJ7</accession>
<dbReference type="InterPro" id="IPR015943">
    <property type="entry name" value="WD40/YVTN_repeat-like_dom_sf"/>
</dbReference>
<keyword evidence="2" id="KW-0677">Repeat</keyword>
<dbReference type="InterPro" id="IPR036322">
    <property type="entry name" value="WD40_repeat_dom_sf"/>
</dbReference>
<feature type="repeat" description="WD" evidence="3">
    <location>
        <begin position="79"/>
        <end position="120"/>
    </location>
</feature>
<dbReference type="EMBL" id="AP018216">
    <property type="protein sequence ID" value="BAY69482.1"/>
    <property type="molecule type" value="Genomic_DNA"/>
</dbReference>
<sequence>MWVLGVSFSPTEKLLASAGWDNTVSLWRRDGTLLQTLLKGLSDSVNAVNFSPNGEILAAANWDSTVKLWSREGKLIKTLNGHEAPVLSVSFSPDGQTLASASDDNTIILWNLHLDDLLNRGCGWVNNYRKRNNNCR</sequence>
<gene>
    <name evidence="4" type="ORF">NIES23_22760</name>
</gene>
<organism evidence="4 5">
    <name type="scientific">Trichormus variabilis NIES-23</name>
    <dbReference type="NCBI Taxonomy" id="1973479"/>
    <lineage>
        <taxon>Bacteria</taxon>
        <taxon>Bacillati</taxon>
        <taxon>Cyanobacteriota</taxon>
        <taxon>Cyanophyceae</taxon>
        <taxon>Nostocales</taxon>
        <taxon>Nostocaceae</taxon>
        <taxon>Trichormus</taxon>
    </lineage>
</organism>
<proteinExistence type="predicted"/>
<evidence type="ECO:0000256" key="2">
    <source>
        <dbReference type="ARBA" id="ARBA00022737"/>
    </source>
</evidence>
<reference evidence="4 5" key="1">
    <citation type="submission" date="2017-06" db="EMBL/GenBank/DDBJ databases">
        <title>Genome sequencing of cyanobaciteial culture collection at National Institute for Environmental Studies (NIES).</title>
        <authorList>
            <person name="Hirose Y."/>
            <person name="Shimura Y."/>
            <person name="Fujisawa T."/>
            <person name="Nakamura Y."/>
            <person name="Kawachi M."/>
        </authorList>
    </citation>
    <scope>NUCLEOTIDE SEQUENCE [LARGE SCALE GENOMIC DNA]</scope>
    <source>
        <strain evidence="4 5">NIES-23</strain>
    </source>
</reference>
<dbReference type="Gene3D" id="2.130.10.10">
    <property type="entry name" value="YVTN repeat-like/Quinoprotein amine dehydrogenase"/>
    <property type="match status" value="1"/>
</dbReference>
<dbReference type="InterPro" id="IPR020472">
    <property type="entry name" value="WD40_PAC1"/>
</dbReference>
<evidence type="ECO:0000256" key="3">
    <source>
        <dbReference type="PROSITE-ProRule" id="PRU00221"/>
    </source>
</evidence>
<dbReference type="AlphaFoldDB" id="A0A1Z4KKJ7"/>
<name>A0A1Z4KKJ7_ANAVA</name>
<dbReference type="Pfam" id="PF00400">
    <property type="entry name" value="WD40"/>
    <property type="match status" value="3"/>
</dbReference>
<dbReference type="PROSITE" id="PS00678">
    <property type="entry name" value="WD_REPEATS_1"/>
    <property type="match status" value="1"/>
</dbReference>
<feature type="repeat" description="WD" evidence="3">
    <location>
        <begin position="1"/>
        <end position="27"/>
    </location>
</feature>
<dbReference type="InterPro" id="IPR019775">
    <property type="entry name" value="WD40_repeat_CS"/>
</dbReference>
<evidence type="ECO:0000313" key="4">
    <source>
        <dbReference type="EMBL" id="BAY69482.1"/>
    </source>
</evidence>
<dbReference type="SUPFAM" id="SSF50978">
    <property type="entry name" value="WD40 repeat-like"/>
    <property type="match status" value="1"/>
</dbReference>
<keyword evidence="1 3" id="KW-0853">WD repeat</keyword>
<dbReference type="Proteomes" id="UP000217507">
    <property type="component" value="Chromosome"/>
</dbReference>
<dbReference type="PRINTS" id="PR00320">
    <property type="entry name" value="GPROTEINBRPT"/>
</dbReference>
<protein>
    <submittedName>
        <fullName evidence="4">WD-40 repeat protein</fullName>
    </submittedName>
</protein>